<organism evidence="5 6">
    <name type="scientific">Ranatra chinensis</name>
    <dbReference type="NCBI Taxonomy" id="642074"/>
    <lineage>
        <taxon>Eukaryota</taxon>
        <taxon>Metazoa</taxon>
        <taxon>Ecdysozoa</taxon>
        <taxon>Arthropoda</taxon>
        <taxon>Hexapoda</taxon>
        <taxon>Insecta</taxon>
        <taxon>Pterygota</taxon>
        <taxon>Neoptera</taxon>
        <taxon>Paraneoptera</taxon>
        <taxon>Hemiptera</taxon>
        <taxon>Heteroptera</taxon>
        <taxon>Panheteroptera</taxon>
        <taxon>Nepomorpha</taxon>
        <taxon>Nepidae</taxon>
        <taxon>Ranatrinae</taxon>
        <taxon>Ranatra</taxon>
    </lineage>
</organism>
<dbReference type="AlphaFoldDB" id="A0ABD0YRU8"/>
<comment type="caution">
    <text evidence="5">The sequence shown here is derived from an EMBL/GenBank/DDBJ whole genome shotgun (WGS) entry which is preliminary data.</text>
</comment>
<sequence length="263" mass="30399">MHIIIIISGKGESEIDHYSRKNPNWTADRSNGDIACDSYHQYKLDNQLVKFSISWPRILPTGDPTNVNQRGIDHYNHLIDDLLVNGLIPVVTIYHWDMPQKLMELGGWTNKIIADYYEAFARLLFSVYGNRVRWWVTLNEPQLVSVFGYGQGLSIRPVHPPGYNHTGVGDYLAIHNFLLSHARVYHMYHKDFKHQKAYLSRVYILKAGSILHPILSPNGDYPPVMRERVDKNSKKEGRIKSRLPHFSQDEIEFLKGTLLPHSN</sequence>
<dbReference type="GO" id="GO:0016798">
    <property type="term" value="F:hydrolase activity, acting on glycosyl bonds"/>
    <property type="evidence" value="ECO:0007669"/>
    <property type="project" value="UniProtKB-KW"/>
</dbReference>
<keyword evidence="2" id="KW-0378">Hydrolase</keyword>
<dbReference type="InterPro" id="IPR017853">
    <property type="entry name" value="GH"/>
</dbReference>
<evidence type="ECO:0000313" key="6">
    <source>
        <dbReference type="Proteomes" id="UP001558652"/>
    </source>
</evidence>
<reference evidence="5 6" key="1">
    <citation type="submission" date="2024-07" db="EMBL/GenBank/DDBJ databases">
        <title>Chromosome-level genome assembly of the water stick insect Ranatra chinensis (Heteroptera: Nepidae).</title>
        <authorList>
            <person name="Liu X."/>
        </authorList>
    </citation>
    <scope>NUCLEOTIDE SEQUENCE [LARGE SCALE GENOMIC DNA]</scope>
    <source>
        <strain evidence="5">Cailab_2021Rc</strain>
        <tissue evidence="5">Muscle</tissue>
    </source>
</reference>
<dbReference type="Gene3D" id="3.20.20.80">
    <property type="entry name" value="Glycosidases"/>
    <property type="match status" value="2"/>
</dbReference>
<dbReference type="Pfam" id="PF00232">
    <property type="entry name" value="Glyco_hydro_1"/>
    <property type="match status" value="1"/>
</dbReference>
<dbReference type="PANTHER" id="PTHR10353:SF36">
    <property type="entry name" value="LP05116P"/>
    <property type="match status" value="1"/>
</dbReference>
<keyword evidence="3" id="KW-0326">Glycosidase</keyword>
<proteinExistence type="inferred from homology"/>
<evidence type="ECO:0000313" key="5">
    <source>
        <dbReference type="EMBL" id="KAL1138486.1"/>
    </source>
</evidence>
<dbReference type="InterPro" id="IPR001360">
    <property type="entry name" value="Glyco_hydro_1"/>
</dbReference>
<evidence type="ECO:0000256" key="2">
    <source>
        <dbReference type="ARBA" id="ARBA00022801"/>
    </source>
</evidence>
<evidence type="ECO:0000256" key="4">
    <source>
        <dbReference type="RuleBase" id="RU003690"/>
    </source>
</evidence>
<dbReference type="SUPFAM" id="SSF51445">
    <property type="entry name" value="(Trans)glycosidases"/>
    <property type="match status" value="1"/>
</dbReference>
<keyword evidence="6" id="KW-1185">Reference proteome</keyword>
<evidence type="ECO:0000256" key="1">
    <source>
        <dbReference type="ARBA" id="ARBA00010838"/>
    </source>
</evidence>
<accession>A0ABD0YRU8</accession>
<dbReference type="PANTHER" id="PTHR10353">
    <property type="entry name" value="GLYCOSYL HYDROLASE"/>
    <property type="match status" value="1"/>
</dbReference>
<dbReference type="EMBL" id="JBFDAA010000003">
    <property type="protein sequence ID" value="KAL1138486.1"/>
    <property type="molecule type" value="Genomic_DNA"/>
</dbReference>
<name>A0ABD0YRU8_9HEMI</name>
<comment type="similarity">
    <text evidence="1 4">Belongs to the glycosyl hydrolase 1 family.</text>
</comment>
<gene>
    <name evidence="5" type="ORF">AAG570_008549</name>
</gene>
<evidence type="ECO:0000256" key="3">
    <source>
        <dbReference type="ARBA" id="ARBA00023295"/>
    </source>
</evidence>
<protein>
    <submittedName>
        <fullName evidence="5">Uncharacterized protein</fullName>
    </submittedName>
</protein>
<dbReference type="Proteomes" id="UP001558652">
    <property type="component" value="Unassembled WGS sequence"/>
</dbReference>